<evidence type="ECO:0000256" key="2">
    <source>
        <dbReference type="ARBA" id="ARBA00022485"/>
    </source>
</evidence>
<comment type="caution">
    <text evidence="9">The sequence shown here is derived from an EMBL/GenBank/DDBJ whole genome shotgun (WGS) entry which is preliminary data.</text>
</comment>
<gene>
    <name evidence="9" type="ORF">H8E41_10005</name>
</gene>
<feature type="transmembrane region" description="Helical" evidence="7">
    <location>
        <begin position="201"/>
        <end position="220"/>
    </location>
</feature>
<dbReference type="PROSITE" id="PS51379">
    <property type="entry name" value="4FE4S_FER_2"/>
    <property type="match status" value="2"/>
</dbReference>
<evidence type="ECO:0000313" key="10">
    <source>
        <dbReference type="Proteomes" id="UP000614424"/>
    </source>
</evidence>
<feature type="transmembrane region" description="Helical" evidence="7">
    <location>
        <begin position="20"/>
        <end position="36"/>
    </location>
</feature>
<evidence type="ECO:0000256" key="6">
    <source>
        <dbReference type="ARBA" id="ARBA00023014"/>
    </source>
</evidence>
<accession>A0A8J6NEP3</accession>
<feature type="transmembrane region" description="Helical" evidence="7">
    <location>
        <begin position="74"/>
        <end position="95"/>
    </location>
</feature>
<dbReference type="Proteomes" id="UP000614424">
    <property type="component" value="Unassembled WGS sequence"/>
</dbReference>
<keyword evidence="6" id="KW-0411">Iron-sulfur</keyword>
<evidence type="ECO:0000313" key="9">
    <source>
        <dbReference type="EMBL" id="MBC8318227.1"/>
    </source>
</evidence>
<keyword evidence="2" id="KW-0004">4Fe-4S</keyword>
<evidence type="ECO:0000256" key="4">
    <source>
        <dbReference type="ARBA" id="ARBA00022982"/>
    </source>
</evidence>
<sequence>MNRIKRALYNSSVSRFRFHIQWLAFVLLVYGGYLAINIGDQLPTFACVFTDYRGGSCYLMGFQHQMALPFDRLFSGRGIGVLTGLMTFFLFFILLNKAWCGFVCPLGTIQDWLSGLRKKMSVRYSTYSRSSFRKIGKIKYIFLTLLILIPMAINNSLFGLPKLNHDFAVPFCMICPGRTLLPIFQGDFSQLAIDFSSKTKMILTALGMAITGMFLAGSLYKKRFICLFCPMSAFHYIFAKAALLRINKDGSKCTRCGNCYRVCDVGIHDIADDLDNKNILKDDCMMCFKCVEMCPENDCLEVKFLGLPVYKATEEGFFTRMGRRGHGK</sequence>
<keyword evidence="3" id="KW-0479">Metal-binding</keyword>
<keyword evidence="7" id="KW-1133">Transmembrane helix</keyword>
<evidence type="ECO:0000256" key="5">
    <source>
        <dbReference type="ARBA" id="ARBA00023004"/>
    </source>
</evidence>
<keyword evidence="4" id="KW-0249">Electron transport</keyword>
<feature type="domain" description="4Fe-4S ferredoxin-type" evidence="8">
    <location>
        <begin position="244"/>
        <end position="273"/>
    </location>
</feature>
<keyword evidence="7" id="KW-0812">Transmembrane</keyword>
<feature type="transmembrane region" description="Helical" evidence="7">
    <location>
        <begin position="140"/>
        <end position="160"/>
    </location>
</feature>
<dbReference type="Gene3D" id="3.30.70.20">
    <property type="match status" value="1"/>
</dbReference>
<dbReference type="Pfam" id="PF13237">
    <property type="entry name" value="Fer4_10"/>
    <property type="match status" value="1"/>
</dbReference>
<dbReference type="SUPFAM" id="SSF54862">
    <property type="entry name" value="4Fe-4S ferredoxins"/>
    <property type="match status" value="1"/>
</dbReference>
<reference evidence="9 10" key="1">
    <citation type="submission" date="2020-08" db="EMBL/GenBank/DDBJ databases">
        <title>Bridging the membrane lipid divide: bacteria of the FCB group superphylum have the potential to synthesize archaeal ether lipids.</title>
        <authorList>
            <person name="Villanueva L."/>
            <person name="Von Meijenfeldt F.A.B."/>
            <person name="Westbye A.B."/>
            <person name="Yadav S."/>
            <person name="Hopmans E.C."/>
            <person name="Dutilh B.E."/>
            <person name="Sinninghe Damste J.S."/>
        </authorList>
    </citation>
    <scope>NUCLEOTIDE SEQUENCE [LARGE SCALE GENOMIC DNA]</scope>
    <source>
        <strain evidence="9">NIOZ-UU47</strain>
    </source>
</reference>
<dbReference type="GO" id="GO:0051539">
    <property type="term" value="F:4 iron, 4 sulfur cluster binding"/>
    <property type="evidence" value="ECO:0007669"/>
    <property type="project" value="UniProtKB-KW"/>
</dbReference>
<dbReference type="InterPro" id="IPR017896">
    <property type="entry name" value="4Fe4S_Fe-S-bd"/>
</dbReference>
<keyword evidence="1" id="KW-0813">Transport</keyword>
<dbReference type="Pfam" id="PF12801">
    <property type="entry name" value="Fer4_5"/>
    <property type="match status" value="2"/>
</dbReference>
<dbReference type="InterPro" id="IPR017900">
    <property type="entry name" value="4Fe4S_Fe_S_CS"/>
</dbReference>
<dbReference type="AlphaFoldDB" id="A0A8J6NEP3"/>
<proteinExistence type="predicted"/>
<dbReference type="GO" id="GO:0005886">
    <property type="term" value="C:plasma membrane"/>
    <property type="evidence" value="ECO:0007669"/>
    <property type="project" value="TreeGrafter"/>
</dbReference>
<dbReference type="PANTHER" id="PTHR30176">
    <property type="entry name" value="FERREDOXIN-TYPE PROTEIN NAPH"/>
    <property type="match status" value="1"/>
</dbReference>
<dbReference type="PANTHER" id="PTHR30176:SF3">
    <property type="entry name" value="FERREDOXIN-TYPE PROTEIN NAPH"/>
    <property type="match status" value="1"/>
</dbReference>
<protein>
    <submittedName>
        <fullName evidence="9">4Fe-4S binding protein</fullName>
    </submittedName>
</protein>
<dbReference type="PROSITE" id="PS00198">
    <property type="entry name" value="4FE4S_FER_1"/>
    <property type="match status" value="1"/>
</dbReference>
<name>A0A8J6NEP3_9BACT</name>
<evidence type="ECO:0000259" key="8">
    <source>
        <dbReference type="PROSITE" id="PS51379"/>
    </source>
</evidence>
<feature type="domain" description="4Fe-4S ferredoxin-type" evidence="8">
    <location>
        <begin position="275"/>
        <end position="305"/>
    </location>
</feature>
<keyword evidence="5" id="KW-0408">Iron</keyword>
<evidence type="ECO:0000256" key="1">
    <source>
        <dbReference type="ARBA" id="ARBA00022448"/>
    </source>
</evidence>
<organism evidence="9 10">
    <name type="scientific">Candidatus Desulfobia pelagia</name>
    <dbReference type="NCBI Taxonomy" id="2841692"/>
    <lineage>
        <taxon>Bacteria</taxon>
        <taxon>Pseudomonadati</taxon>
        <taxon>Thermodesulfobacteriota</taxon>
        <taxon>Desulfobulbia</taxon>
        <taxon>Desulfobulbales</taxon>
        <taxon>Desulfobulbaceae</taxon>
        <taxon>Candidatus Desulfobia</taxon>
    </lineage>
</organism>
<dbReference type="EMBL" id="JACNJZ010000138">
    <property type="protein sequence ID" value="MBC8318227.1"/>
    <property type="molecule type" value="Genomic_DNA"/>
</dbReference>
<keyword evidence="7" id="KW-0472">Membrane</keyword>
<evidence type="ECO:0000256" key="7">
    <source>
        <dbReference type="SAM" id="Phobius"/>
    </source>
</evidence>
<evidence type="ECO:0000256" key="3">
    <source>
        <dbReference type="ARBA" id="ARBA00022723"/>
    </source>
</evidence>
<dbReference type="InterPro" id="IPR051684">
    <property type="entry name" value="Electron_Trans/Redox"/>
</dbReference>
<dbReference type="GO" id="GO:0046872">
    <property type="term" value="F:metal ion binding"/>
    <property type="evidence" value="ECO:0007669"/>
    <property type="project" value="UniProtKB-KW"/>
</dbReference>